<evidence type="ECO:0000259" key="1">
    <source>
        <dbReference type="Pfam" id="PF00561"/>
    </source>
</evidence>
<name>A0A923NCK2_9FIRM</name>
<reference evidence="2" key="1">
    <citation type="submission" date="2020-08" db="EMBL/GenBank/DDBJ databases">
        <authorList>
            <person name="Liu C."/>
            <person name="Sun Q."/>
        </authorList>
    </citation>
    <scope>NUCLEOTIDE SEQUENCE</scope>
    <source>
        <strain evidence="2">BX16</strain>
    </source>
</reference>
<proteinExistence type="predicted"/>
<dbReference type="PANTHER" id="PTHR43798:SF33">
    <property type="entry name" value="HYDROLASE, PUTATIVE (AFU_ORTHOLOGUE AFUA_2G14860)-RELATED"/>
    <property type="match status" value="1"/>
</dbReference>
<organism evidence="2 3">
    <name type="scientific">Lentihominibacter faecis</name>
    <dbReference type="NCBI Taxonomy" id="2764712"/>
    <lineage>
        <taxon>Bacteria</taxon>
        <taxon>Bacillati</taxon>
        <taxon>Bacillota</taxon>
        <taxon>Clostridia</taxon>
        <taxon>Peptostreptococcales</taxon>
        <taxon>Anaerovoracaceae</taxon>
        <taxon>Lentihominibacter</taxon>
    </lineage>
</organism>
<evidence type="ECO:0000313" key="3">
    <source>
        <dbReference type="Proteomes" id="UP000644115"/>
    </source>
</evidence>
<evidence type="ECO:0000313" key="2">
    <source>
        <dbReference type="EMBL" id="MBC5999217.1"/>
    </source>
</evidence>
<dbReference type="PRINTS" id="PR00111">
    <property type="entry name" value="ABHYDROLASE"/>
</dbReference>
<keyword evidence="3" id="KW-1185">Reference proteome</keyword>
<dbReference type="GO" id="GO:0016020">
    <property type="term" value="C:membrane"/>
    <property type="evidence" value="ECO:0007669"/>
    <property type="project" value="TreeGrafter"/>
</dbReference>
<dbReference type="Pfam" id="PF00561">
    <property type="entry name" value="Abhydrolase_1"/>
    <property type="match status" value="1"/>
</dbReference>
<dbReference type="RefSeq" id="WP_249286675.1">
    <property type="nucleotide sequence ID" value="NZ_JACRWC010000056.1"/>
</dbReference>
<gene>
    <name evidence="2" type="ORF">H8876_04305</name>
</gene>
<dbReference type="Proteomes" id="UP000644115">
    <property type="component" value="Unassembled WGS sequence"/>
</dbReference>
<dbReference type="SUPFAM" id="SSF53474">
    <property type="entry name" value="alpha/beta-Hydrolases"/>
    <property type="match status" value="1"/>
</dbReference>
<dbReference type="InterPro" id="IPR000073">
    <property type="entry name" value="AB_hydrolase_1"/>
</dbReference>
<dbReference type="InterPro" id="IPR029058">
    <property type="entry name" value="AB_hydrolase_fold"/>
</dbReference>
<sequence>MSKTYYDYAEVDWEQKYLDLDTGVRMAYYECGPKDGKTVLLIHGVTDGCVAWAQIAPVLEKAGCHCYIVEYRGNGMTDKPDMGPFGYTGELLADDIIDFIEKLDLQEIHVVGHSYGSLITQILAVKIPQRCADYVLIDTAVDCRNNPVILSVRNGDGDGFKGLDHYPDGLPDSFLQEWTAMGNESKSFRAAALEHVRQMPMVSWKNLMDGLLQFNSTAFIGDIHGDVLVLWGTEDDIFPKADQDQVKAGLTGCNVKYVDVDGASHNGFWDSMVMAETYADHILDFIGKK</sequence>
<dbReference type="InterPro" id="IPR050266">
    <property type="entry name" value="AB_hydrolase_sf"/>
</dbReference>
<comment type="caution">
    <text evidence="2">The sequence shown here is derived from an EMBL/GenBank/DDBJ whole genome shotgun (WGS) entry which is preliminary data.</text>
</comment>
<accession>A0A923NCK2</accession>
<keyword evidence="2" id="KW-0378">Hydrolase</keyword>
<dbReference type="AlphaFoldDB" id="A0A923NCK2"/>
<dbReference type="GO" id="GO:0016787">
    <property type="term" value="F:hydrolase activity"/>
    <property type="evidence" value="ECO:0007669"/>
    <property type="project" value="UniProtKB-KW"/>
</dbReference>
<dbReference type="PANTHER" id="PTHR43798">
    <property type="entry name" value="MONOACYLGLYCEROL LIPASE"/>
    <property type="match status" value="1"/>
</dbReference>
<dbReference type="EMBL" id="JACRWC010000056">
    <property type="protein sequence ID" value="MBC5999217.1"/>
    <property type="molecule type" value="Genomic_DNA"/>
</dbReference>
<dbReference type="Gene3D" id="3.40.50.1820">
    <property type="entry name" value="alpha/beta hydrolase"/>
    <property type="match status" value="1"/>
</dbReference>
<feature type="domain" description="AB hydrolase-1" evidence="1">
    <location>
        <begin position="38"/>
        <end position="270"/>
    </location>
</feature>
<protein>
    <submittedName>
        <fullName evidence="2">Alpha/beta hydrolase</fullName>
    </submittedName>
</protein>